<dbReference type="InterPro" id="IPR034193">
    <property type="entry name" value="PCSK9_ProteinaseK-like"/>
</dbReference>
<evidence type="ECO:0000259" key="9">
    <source>
        <dbReference type="Pfam" id="PF05922"/>
    </source>
</evidence>
<evidence type="ECO:0000256" key="5">
    <source>
        <dbReference type="PIRSR" id="PIRSR615500-1"/>
    </source>
</evidence>
<gene>
    <name evidence="10" type="ORF">FKR81_11080</name>
</gene>
<dbReference type="GO" id="GO:0006508">
    <property type="term" value="P:proteolysis"/>
    <property type="evidence" value="ECO:0007669"/>
    <property type="project" value="UniProtKB-KW"/>
</dbReference>
<dbReference type="SUPFAM" id="SSF52743">
    <property type="entry name" value="Subtilisin-like"/>
    <property type="match status" value="1"/>
</dbReference>
<evidence type="ECO:0000259" key="8">
    <source>
        <dbReference type="Pfam" id="PF00082"/>
    </source>
</evidence>
<comment type="similarity">
    <text evidence="1 6">Belongs to the peptidase S8 family.</text>
</comment>
<dbReference type="AlphaFoldDB" id="A0A563EX45"/>
<feature type="active site" description="Charge relay system" evidence="5 6">
    <location>
        <position position="122"/>
    </location>
</feature>
<dbReference type="RefSeq" id="WP_146350914.1">
    <property type="nucleotide sequence ID" value="NZ_VOBR01000006.1"/>
</dbReference>
<dbReference type="InterPro" id="IPR000209">
    <property type="entry name" value="Peptidase_S8/S53_dom"/>
</dbReference>
<evidence type="ECO:0000313" key="10">
    <source>
        <dbReference type="EMBL" id="TWP52118.1"/>
    </source>
</evidence>
<dbReference type="PROSITE" id="PS51892">
    <property type="entry name" value="SUBTILASE"/>
    <property type="match status" value="1"/>
</dbReference>
<sequence length="359" mass="37222">MRSLLTVAVLAAAVVVTPAGAATDRYVVVLKEGAVSSFSGAKDHVYTNVLNGFSARMTSTRARQLAADPNVSTVERDHVVHATAVQYNPPWGLDRIDQRKLPLDQRYAYTSTGRGTNVYVIDTGIRKTHVDFGGRARDGWDFVDNDPVAEDPNGHGTHVAAIAVGTKYGVAKTAAVHGVRVLGATGSGTIAGVIAGIDWVTKNAVKPAVANMSLGGPRSAAMDAAVLNSIKSGITYVGAAGGSNADAGNFSPCSVKEVICVGALTQTDTKAPFSNYGPAVDLYAPGVNIPSAWITNDTDSRVLSGGSMAAPHAAGVAVRFLQFNPKATPAQVESALTTMATPGTPPVNRILYWPPIEIG</sequence>
<dbReference type="Proteomes" id="UP000316639">
    <property type="component" value="Unassembled WGS sequence"/>
</dbReference>
<dbReference type="InterPro" id="IPR010259">
    <property type="entry name" value="S8pro/Inhibitor_I9"/>
</dbReference>
<dbReference type="SUPFAM" id="SSF54897">
    <property type="entry name" value="Protease propeptides/inhibitors"/>
    <property type="match status" value="1"/>
</dbReference>
<organism evidence="10 11">
    <name type="scientific">Lentzea tibetensis</name>
    <dbReference type="NCBI Taxonomy" id="2591470"/>
    <lineage>
        <taxon>Bacteria</taxon>
        <taxon>Bacillati</taxon>
        <taxon>Actinomycetota</taxon>
        <taxon>Actinomycetes</taxon>
        <taxon>Pseudonocardiales</taxon>
        <taxon>Pseudonocardiaceae</taxon>
        <taxon>Lentzea</taxon>
    </lineage>
</organism>
<dbReference type="Gene3D" id="3.30.70.80">
    <property type="entry name" value="Peptidase S8 propeptide/proteinase inhibitor I9"/>
    <property type="match status" value="1"/>
</dbReference>
<dbReference type="InterPro" id="IPR036852">
    <property type="entry name" value="Peptidase_S8/S53_dom_sf"/>
</dbReference>
<dbReference type="Gene3D" id="3.40.50.200">
    <property type="entry name" value="Peptidase S8/S53 domain"/>
    <property type="match status" value="1"/>
</dbReference>
<feature type="chain" id="PRO_5022065575" evidence="7">
    <location>
        <begin position="22"/>
        <end position="359"/>
    </location>
</feature>
<feature type="active site" description="Charge relay system" evidence="5 6">
    <location>
        <position position="155"/>
    </location>
</feature>
<evidence type="ECO:0000256" key="7">
    <source>
        <dbReference type="SAM" id="SignalP"/>
    </source>
</evidence>
<feature type="domain" description="Peptidase S8/S53" evidence="8">
    <location>
        <begin position="113"/>
        <end position="343"/>
    </location>
</feature>
<dbReference type="InterPro" id="IPR023827">
    <property type="entry name" value="Peptidase_S8_Asp-AS"/>
</dbReference>
<dbReference type="FunFam" id="3.40.50.200:FF:000014">
    <property type="entry name" value="Proteinase K"/>
    <property type="match status" value="1"/>
</dbReference>
<keyword evidence="3 6" id="KW-0378">Hydrolase</keyword>
<dbReference type="PANTHER" id="PTHR43806">
    <property type="entry name" value="PEPTIDASE S8"/>
    <property type="match status" value="1"/>
</dbReference>
<dbReference type="PANTHER" id="PTHR43806:SF11">
    <property type="entry name" value="CEREVISIN-RELATED"/>
    <property type="match status" value="1"/>
</dbReference>
<evidence type="ECO:0000256" key="1">
    <source>
        <dbReference type="ARBA" id="ARBA00011073"/>
    </source>
</evidence>
<dbReference type="InterPro" id="IPR050131">
    <property type="entry name" value="Peptidase_S8_subtilisin-like"/>
</dbReference>
<comment type="caution">
    <text evidence="10">The sequence shown here is derived from an EMBL/GenBank/DDBJ whole genome shotgun (WGS) entry which is preliminary data.</text>
</comment>
<feature type="active site" description="Charge relay system" evidence="5 6">
    <location>
        <position position="307"/>
    </location>
</feature>
<evidence type="ECO:0000256" key="4">
    <source>
        <dbReference type="ARBA" id="ARBA00022825"/>
    </source>
</evidence>
<dbReference type="InterPro" id="IPR037045">
    <property type="entry name" value="S8pro/Inhibitor_I9_sf"/>
</dbReference>
<keyword evidence="4 6" id="KW-0720">Serine protease</keyword>
<feature type="signal peptide" evidence="7">
    <location>
        <begin position="1"/>
        <end position="21"/>
    </location>
</feature>
<proteinExistence type="inferred from homology"/>
<dbReference type="InterPro" id="IPR015500">
    <property type="entry name" value="Peptidase_S8_subtilisin-rel"/>
</dbReference>
<dbReference type="OrthoDB" id="9766923at2"/>
<protein>
    <submittedName>
        <fullName evidence="10">S8 family peptidase</fullName>
    </submittedName>
</protein>
<keyword evidence="2 6" id="KW-0645">Protease</keyword>
<feature type="domain" description="Inhibitor I9" evidence="9">
    <location>
        <begin position="39"/>
        <end position="82"/>
    </location>
</feature>
<reference evidence="10 11" key="1">
    <citation type="submission" date="2019-07" db="EMBL/GenBank/DDBJ databases">
        <title>Lentzea xizangensis sp. nov., isolated from Qinghai-Tibetan Plateau Soils.</title>
        <authorList>
            <person name="Huang J."/>
        </authorList>
    </citation>
    <scope>NUCLEOTIDE SEQUENCE [LARGE SCALE GENOMIC DNA]</scope>
    <source>
        <strain evidence="10 11">FXJ1.1311</strain>
    </source>
</reference>
<dbReference type="CDD" id="cd04077">
    <property type="entry name" value="Peptidases_S8_PCSK9_ProteinaseK_like"/>
    <property type="match status" value="1"/>
</dbReference>
<evidence type="ECO:0000256" key="2">
    <source>
        <dbReference type="ARBA" id="ARBA00022670"/>
    </source>
</evidence>
<dbReference type="PROSITE" id="PS00136">
    <property type="entry name" value="SUBTILASE_ASP"/>
    <property type="match status" value="1"/>
</dbReference>
<evidence type="ECO:0000256" key="3">
    <source>
        <dbReference type="ARBA" id="ARBA00022801"/>
    </source>
</evidence>
<dbReference type="PRINTS" id="PR00723">
    <property type="entry name" value="SUBTILISIN"/>
</dbReference>
<dbReference type="Pfam" id="PF05922">
    <property type="entry name" value="Inhibitor_I9"/>
    <property type="match status" value="1"/>
</dbReference>
<dbReference type="GO" id="GO:0004252">
    <property type="term" value="F:serine-type endopeptidase activity"/>
    <property type="evidence" value="ECO:0007669"/>
    <property type="project" value="UniProtKB-UniRule"/>
</dbReference>
<evidence type="ECO:0000313" key="11">
    <source>
        <dbReference type="Proteomes" id="UP000316639"/>
    </source>
</evidence>
<name>A0A563EX45_9PSEU</name>
<dbReference type="Pfam" id="PF00082">
    <property type="entry name" value="Peptidase_S8"/>
    <property type="match status" value="1"/>
</dbReference>
<accession>A0A563EX45</accession>
<keyword evidence="11" id="KW-1185">Reference proteome</keyword>
<evidence type="ECO:0000256" key="6">
    <source>
        <dbReference type="PROSITE-ProRule" id="PRU01240"/>
    </source>
</evidence>
<dbReference type="GO" id="GO:0005615">
    <property type="term" value="C:extracellular space"/>
    <property type="evidence" value="ECO:0007669"/>
    <property type="project" value="TreeGrafter"/>
</dbReference>
<dbReference type="EMBL" id="VOBR01000006">
    <property type="protein sequence ID" value="TWP52118.1"/>
    <property type="molecule type" value="Genomic_DNA"/>
</dbReference>
<keyword evidence="7" id="KW-0732">Signal</keyword>